<feature type="chain" id="PRO_5046080006" evidence="1">
    <location>
        <begin position="41"/>
        <end position="273"/>
    </location>
</feature>
<feature type="signal peptide" evidence="1">
    <location>
        <begin position="1"/>
        <end position="40"/>
    </location>
</feature>
<gene>
    <name evidence="2" type="ORF">VB774_08350</name>
</gene>
<keyword evidence="1" id="KW-0732">Signal</keyword>
<evidence type="ECO:0000313" key="3">
    <source>
        <dbReference type="Proteomes" id="UP001301388"/>
    </source>
</evidence>
<name>A0ABU5THE2_9CYAN</name>
<accession>A0ABU5THE2</accession>
<dbReference type="Proteomes" id="UP001301388">
    <property type="component" value="Unassembled WGS sequence"/>
</dbReference>
<proteinExistence type="predicted"/>
<sequence>MFLTKFSPTRILAVSACSCLAVSTVALPFSLSLLTSSAQAQSRRVRYVPPTNLGTPIVSTPGITRSAGCTNEKFCLIGLVPDLEVKNSPVPLTISERPTIYFLIPEFDGEVSFTLWEDDIKLAKGKRIYRATFYLKSKAGIIAFKLPEYVQGLKLETNYAWEFSRVPRIGNLQDLKVIGTMRRVLPKQNLVTQLKEASQPIERAALFAQEGLWYETVQTLAEAMQDTPKDAEIVGEWNALLKSANLNRVLPHTFVKTNEARSESIVKPNKNNY</sequence>
<dbReference type="EMBL" id="JAYGIE010000031">
    <property type="protein sequence ID" value="MEA5477630.1"/>
    <property type="molecule type" value="Genomic_DNA"/>
</dbReference>
<keyword evidence="3" id="KW-1185">Reference proteome</keyword>
<evidence type="ECO:0000313" key="2">
    <source>
        <dbReference type="EMBL" id="MEA5477630.1"/>
    </source>
</evidence>
<evidence type="ECO:0000256" key="1">
    <source>
        <dbReference type="SAM" id="SignalP"/>
    </source>
</evidence>
<comment type="caution">
    <text evidence="2">The sequence shown here is derived from an EMBL/GenBank/DDBJ whole genome shotgun (WGS) entry which is preliminary data.</text>
</comment>
<dbReference type="Pfam" id="PF06051">
    <property type="entry name" value="DUF928"/>
    <property type="match status" value="1"/>
</dbReference>
<dbReference type="InterPro" id="IPR010328">
    <property type="entry name" value="DUF928"/>
</dbReference>
<dbReference type="RefSeq" id="WP_323261251.1">
    <property type="nucleotide sequence ID" value="NZ_JAYGIE010000031.1"/>
</dbReference>
<protein>
    <submittedName>
        <fullName evidence="2">DUF928 domain-containing protein</fullName>
    </submittedName>
</protein>
<reference evidence="2 3" key="1">
    <citation type="submission" date="2023-12" db="EMBL/GenBank/DDBJ databases">
        <title>Baltic Sea Cyanobacteria.</title>
        <authorList>
            <person name="Delbaje E."/>
            <person name="Fewer D.P."/>
            <person name="Shishido T.K."/>
        </authorList>
    </citation>
    <scope>NUCLEOTIDE SEQUENCE [LARGE SCALE GENOMIC DNA]</scope>
    <source>
        <strain evidence="2 3">UHCC 0370</strain>
    </source>
</reference>
<organism evidence="2 3">
    <name type="scientific">Pseudanabaena galeata UHCC 0370</name>
    <dbReference type="NCBI Taxonomy" id="3110310"/>
    <lineage>
        <taxon>Bacteria</taxon>
        <taxon>Bacillati</taxon>
        <taxon>Cyanobacteriota</taxon>
        <taxon>Cyanophyceae</taxon>
        <taxon>Pseudanabaenales</taxon>
        <taxon>Pseudanabaenaceae</taxon>
        <taxon>Pseudanabaena</taxon>
    </lineage>
</organism>